<accession>A0A0C1IG64</accession>
<organism evidence="2 3">
    <name type="scientific">Flavihumibacter solisilvae</name>
    <dbReference type="NCBI Taxonomy" id="1349421"/>
    <lineage>
        <taxon>Bacteria</taxon>
        <taxon>Pseudomonadati</taxon>
        <taxon>Bacteroidota</taxon>
        <taxon>Chitinophagia</taxon>
        <taxon>Chitinophagales</taxon>
        <taxon>Chitinophagaceae</taxon>
        <taxon>Flavihumibacter</taxon>
    </lineage>
</organism>
<dbReference type="SUPFAM" id="SSF143422">
    <property type="entry name" value="Transposase IS200-like"/>
    <property type="match status" value="1"/>
</dbReference>
<dbReference type="AlphaFoldDB" id="A0A0C1IG64"/>
<dbReference type="Pfam" id="PF01797">
    <property type="entry name" value="Y1_Tnp"/>
    <property type="match status" value="1"/>
</dbReference>
<protein>
    <recommendedName>
        <fullName evidence="1">Transposase IS200-like domain-containing protein</fullName>
    </recommendedName>
</protein>
<dbReference type="InterPro" id="IPR002686">
    <property type="entry name" value="Transposase_17"/>
</dbReference>
<dbReference type="STRING" id="1349421.OI18_18010"/>
<dbReference type="Proteomes" id="UP000031408">
    <property type="component" value="Unassembled WGS sequence"/>
</dbReference>
<gene>
    <name evidence="2" type="ORF">OI18_18010</name>
</gene>
<name>A0A0C1IG64_9BACT</name>
<comment type="caution">
    <text evidence="2">The sequence shown here is derived from an EMBL/GenBank/DDBJ whole genome shotgun (WGS) entry which is preliminary data.</text>
</comment>
<dbReference type="PANTHER" id="PTHR34322">
    <property type="entry name" value="TRANSPOSASE, Y1_TNP DOMAIN-CONTAINING"/>
    <property type="match status" value="1"/>
</dbReference>
<evidence type="ECO:0000313" key="2">
    <source>
        <dbReference type="EMBL" id="KIC93160.1"/>
    </source>
</evidence>
<dbReference type="Gene3D" id="3.30.70.1290">
    <property type="entry name" value="Transposase IS200-like"/>
    <property type="match status" value="1"/>
</dbReference>
<proteinExistence type="predicted"/>
<dbReference type="OrthoDB" id="9788881at2"/>
<dbReference type="GO" id="GO:0006313">
    <property type="term" value="P:DNA transposition"/>
    <property type="evidence" value="ECO:0007669"/>
    <property type="project" value="InterPro"/>
</dbReference>
<dbReference type="GO" id="GO:0003677">
    <property type="term" value="F:DNA binding"/>
    <property type="evidence" value="ECO:0007669"/>
    <property type="project" value="InterPro"/>
</dbReference>
<evidence type="ECO:0000313" key="3">
    <source>
        <dbReference type="Proteomes" id="UP000031408"/>
    </source>
</evidence>
<dbReference type="GO" id="GO:0004803">
    <property type="term" value="F:transposase activity"/>
    <property type="evidence" value="ECO:0007669"/>
    <property type="project" value="InterPro"/>
</dbReference>
<keyword evidence="3" id="KW-1185">Reference proteome</keyword>
<feature type="domain" description="Transposase IS200-like" evidence="1">
    <location>
        <begin position="9"/>
        <end position="126"/>
    </location>
</feature>
<dbReference type="RefSeq" id="WP_039142389.1">
    <property type="nucleotide sequence ID" value="NZ_JSVC01000021.1"/>
</dbReference>
<evidence type="ECO:0000259" key="1">
    <source>
        <dbReference type="SMART" id="SM01321"/>
    </source>
</evidence>
<dbReference type="EMBL" id="JSVC01000021">
    <property type="protein sequence ID" value="KIC93160.1"/>
    <property type="molecule type" value="Genomic_DNA"/>
</dbReference>
<dbReference type="PANTHER" id="PTHR34322:SF2">
    <property type="entry name" value="TRANSPOSASE IS200-LIKE DOMAIN-CONTAINING PROTEIN"/>
    <property type="match status" value="1"/>
</dbReference>
<sequence length="191" mass="22859">MGTKFAKIVPGHFFHICNRAVGSEPLFLLPADYYSFLDRIGKFVIPAAELHAYCLMSNHYHLLVRVRDEVKPEFFISQMNRLQSTYAKKFNFINERIGGLFMRPFKRVMIETEAHLITTFWYIHRNPLHHLITSDWESWPYSSYSHYLREEPGILTTNFFKDLFGGAEQIRQHHRLQADYYWREHRSLTLE</sequence>
<dbReference type="SMART" id="SM01321">
    <property type="entry name" value="Y1_Tnp"/>
    <property type="match status" value="1"/>
</dbReference>
<dbReference type="InterPro" id="IPR036515">
    <property type="entry name" value="Transposase_17_sf"/>
</dbReference>
<reference evidence="2 3" key="1">
    <citation type="submission" date="2014-11" db="EMBL/GenBank/DDBJ databases">
        <title>Genome sequence of Flavihumibacter solisilvae 3-3.</title>
        <authorList>
            <person name="Zhou G."/>
            <person name="Li M."/>
            <person name="Wang G."/>
        </authorList>
    </citation>
    <scope>NUCLEOTIDE SEQUENCE [LARGE SCALE GENOMIC DNA]</scope>
    <source>
        <strain evidence="2 3">3-3</strain>
    </source>
</reference>